<accession>W1NNP3</accession>
<feature type="region of interest" description="Disordered" evidence="1">
    <location>
        <begin position="1"/>
        <end position="106"/>
    </location>
</feature>
<organism evidence="3 4">
    <name type="scientific">Amborella trichopoda</name>
    <dbReference type="NCBI Taxonomy" id="13333"/>
    <lineage>
        <taxon>Eukaryota</taxon>
        <taxon>Viridiplantae</taxon>
        <taxon>Streptophyta</taxon>
        <taxon>Embryophyta</taxon>
        <taxon>Tracheophyta</taxon>
        <taxon>Spermatophyta</taxon>
        <taxon>Magnoliopsida</taxon>
        <taxon>Amborellales</taxon>
        <taxon>Amborellaceae</taxon>
        <taxon>Amborella</taxon>
    </lineage>
</organism>
<dbReference type="EMBL" id="KI396509">
    <property type="protein sequence ID" value="ERM97348.1"/>
    <property type="molecule type" value="Genomic_DNA"/>
</dbReference>
<proteinExistence type="predicted"/>
<evidence type="ECO:0000313" key="4">
    <source>
        <dbReference type="Proteomes" id="UP000017836"/>
    </source>
</evidence>
<dbReference type="Gramene" id="ERM97348">
    <property type="protein sequence ID" value="ERM97348"/>
    <property type="gene ID" value="AMTR_s00073p00163500"/>
</dbReference>
<feature type="region of interest" description="Disordered" evidence="1">
    <location>
        <begin position="146"/>
        <end position="180"/>
    </location>
</feature>
<feature type="compositionally biased region" description="Pro residues" evidence="1">
    <location>
        <begin position="149"/>
        <end position="165"/>
    </location>
</feature>
<keyword evidence="4" id="KW-1185">Reference proteome</keyword>
<protein>
    <recommendedName>
        <fullName evidence="2">VQ domain-containing protein</fullName>
    </recommendedName>
</protein>
<reference evidence="4" key="1">
    <citation type="journal article" date="2013" name="Science">
        <title>The Amborella genome and the evolution of flowering plants.</title>
        <authorList>
            <consortium name="Amborella Genome Project"/>
        </authorList>
    </citation>
    <scope>NUCLEOTIDE SEQUENCE [LARGE SCALE GENOMIC DNA]</scope>
</reference>
<feature type="compositionally biased region" description="Low complexity" evidence="1">
    <location>
        <begin position="1"/>
        <end position="14"/>
    </location>
</feature>
<gene>
    <name evidence="3" type="ORF">AMTR_s00073p00163500</name>
</gene>
<dbReference type="eggNOG" id="ENOG502QSYF">
    <property type="taxonomic scope" value="Eukaryota"/>
</dbReference>
<sequence length="261" mass="28038">MNNAKPQQAAAQPPVYNINKNDFRNVVQRLTGSPAPQDRFSVPPPIHPPKPASLRLQKIRPPPLAPIVTNKPQTQTPPPSFPNSAKNPNSSLLGLPNNNPQARPPLGPLLAPPFPPNDSAWANMAESPMTAYMQYLRYSIVDSGLQPGTFPPPQSPGLPPLPQRLPSPRQSSLPPLLPSPTSQFLLPSPSLYLPPLSPFPLPSPGSQFPPPHAMNSFIPFSPTSQFGIPGGGLPLPPSPGFMFPLSPAARFSLPSPKWRDP</sequence>
<dbReference type="AlphaFoldDB" id="W1NNP3"/>
<dbReference type="PANTHER" id="PTHR33783">
    <property type="entry name" value="PROTEIN HAIKU1"/>
    <property type="match status" value="1"/>
</dbReference>
<evidence type="ECO:0000256" key="1">
    <source>
        <dbReference type="SAM" id="MobiDB-lite"/>
    </source>
</evidence>
<dbReference type="InterPro" id="IPR008889">
    <property type="entry name" value="VQ"/>
</dbReference>
<dbReference type="STRING" id="13333.W1NNP3"/>
<dbReference type="OMA" id="NGPIPPM"/>
<dbReference type="HOGENOM" id="CLU_063567_0_0_1"/>
<feature type="compositionally biased region" description="Low complexity" evidence="1">
    <location>
        <begin position="166"/>
        <end position="180"/>
    </location>
</feature>
<dbReference type="Proteomes" id="UP000017836">
    <property type="component" value="Unassembled WGS sequence"/>
</dbReference>
<feature type="domain" description="VQ" evidence="2">
    <location>
        <begin position="11"/>
        <end position="36"/>
    </location>
</feature>
<evidence type="ECO:0000259" key="2">
    <source>
        <dbReference type="Pfam" id="PF05678"/>
    </source>
</evidence>
<feature type="compositionally biased region" description="Low complexity" evidence="1">
    <location>
        <begin position="87"/>
        <end position="100"/>
    </location>
</feature>
<dbReference type="PANTHER" id="PTHR33783:SF1">
    <property type="entry name" value="PROTEIN HAIKU1"/>
    <property type="match status" value="1"/>
</dbReference>
<feature type="compositionally biased region" description="Pro residues" evidence="1">
    <location>
        <begin position="42"/>
        <end position="51"/>
    </location>
</feature>
<dbReference type="Pfam" id="PF05678">
    <property type="entry name" value="VQ"/>
    <property type="match status" value="1"/>
</dbReference>
<dbReference type="InterPro" id="IPR039612">
    <property type="entry name" value="VQ_5/9/14"/>
</dbReference>
<evidence type="ECO:0000313" key="3">
    <source>
        <dbReference type="EMBL" id="ERM97348.1"/>
    </source>
</evidence>
<name>W1NNP3_AMBTC</name>